<gene>
    <name evidence="3" type="ORF">SPPYR_1648</name>
</gene>
<dbReference type="SUPFAM" id="SSF55347">
    <property type="entry name" value="Glyceraldehyde-3-phosphate dehydrogenase-like, C-terminal domain"/>
    <property type="match status" value="1"/>
</dbReference>
<dbReference type="RefSeq" id="WP_295326129.1">
    <property type="nucleotide sequence ID" value="NZ_LT598653.1"/>
</dbReference>
<dbReference type="InterPro" id="IPR051450">
    <property type="entry name" value="Gfo/Idh/MocA_Oxidoreductases"/>
</dbReference>
<proteinExistence type="predicted"/>
<dbReference type="Pfam" id="PF01408">
    <property type="entry name" value="GFO_IDH_MocA"/>
    <property type="match status" value="1"/>
</dbReference>
<dbReference type="PANTHER" id="PTHR43377">
    <property type="entry name" value="BILIVERDIN REDUCTASE A"/>
    <property type="match status" value="1"/>
</dbReference>
<evidence type="ECO:0000313" key="3">
    <source>
        <dbReference type="EMBL" id="SBV32768.1"/>
    </source>
</evidence>
<dbReference type="Gene3D" id="3.40.50.720">
    <property type="entry name" value="NAD(P)-binding Rossmann-like Domain"/>
    <property type="match status" value="1"/>
</dbReference>
<dbReference type="KEGG" id="sphu:SPPYR_1648"/>
<sequence length="323" mass="35173">MSQPRIAHVGCGYWGKNLARNFAELGALEAIVDDHRETAERISEATGARIASLNEVLADPAIDGISFATPAETHAALALRALESGKHVYVEKPVALSPGDAETLIEVAARHDRRLMVGHLLQYHPIFRKMREMVRSGAIGALSYVYSNRMSLGKFRVEENVLWSFAPHDVSMILSLVDADCTGVTAQGAAIVTPGIEDWALLQLRFANGLKGHIQTSWLHPFKEQRLVAIGSEGMLVFEDSAPEWDNKLRLYRHRIDRDGPVPVPHPAAAEAIVVEKSEPLRNECQHFLDCIANGAAPLTDGAEGLAVLNVLRRASDALASAS</sequence>
<dbReference type="GO" id="GO:0000166">
    <property type="term" value="F:nucleotide binding"/>
    <property type="evidence" value="ECO:0007669"/>
    <property type="project" value="InterPro"/>
</dbReference>
<dbReference type="Gene3D" id="3.30.360.10">
    <property type="entry name" value="Dihydrodipicolinate Reductase, domain 2"/>
    <property type="match status" value="1"/>
</dbReference>
<evidence type="ECO:0000259" key="1">
    <source>
        <dbReference type="Pfam" id="PF01408"/>
    </source>
</evidence>
<organism evidence="3">
    <name type="scientific">uncultured Sphingopyxis sp</name>
    <dbReference type="NCBI Taxonomy" id="310581"/>
    <lineage>
        <taxon>Bacteria</taxon>
        <taxon>Pseudomonadati</taxon>
        <taxon>Pseudomonadota</taxon>
        <taxon>Alphaproteobacteria</taxon>
        <taxon>Sphingomonadales</taxon>
        <taxon>Sphingomonadaceae</taxon>
        <taxon>Sphingopyxis</taxon>
        <taxon>environmental samples</taxon>
    </lineage>
</organism>
<protein>
    <submittedName>
        <fullName evidence="3">Putative dehydrogenase</fullName>
    </submittedName>
</protein>
<feature type="domain" description="Gfo/Idh/MocA-like oxidoreductase N-terminal" evidence="1">
    <location>
        <begin position="5"/>
        <end position="119"/>
    </location>
</feature>
<feature type="domain" description="GFO/IDH/MocA-like oxidoreductase" evidence="2">
    <location>
        <begin position="127"/>
        <end position="236"/>
    </location>
</feature>
<dbReference type="SUPFAM" id="SSF51735">
    <property type="entry name" value="NAD(P)-binding Rossmann-fold domains"/>
    <property type="match status" value="1"/>
</dbReference>
<dbReference type="AlphaFoldDB" id="A0A1Y5PRZ8"/>
<evidence type="ECO:0000259" key="2">
    <source>
        <dbReference type="Pfam" id="PF22725"/>
    </source>
</evidence>
<dbReference type="InterPro" id="IPR000683">
    <property type="entry name" value="Gfo/Idh/MocA-like_OxRdtase_N"/>
</dbReference>
<dbReference type="PANTHER" id="PTHR43377:SF6">
    <property type="entry name" value="GFO_IDH_MOCA-LIKE OXIDOREDUCTASE N-TERMINAL DOMAIN-CONTAINING PROTEIN"/>
    <property type="match status" value="1"/>
</dbReference>
<reference evidence="3" key="1">
    <citation type="submission" date="2016-03" db="EMBL/GenBank/DDBJ databases">
        <authorList>
            <person name="Ploux O."/>
        </authorList>
    </citation>
    <scope>NUCLEOTIDE SEQUENCE</scope>
    <source>
        <strain evidence="3">UC10</strain>
    </source>
</reference>
<dbReference type="EMBL" id="LT598653">
    <property type="protein sequence ID" value="SBV32768.1"/>
    <property type="molecule type" value="Genomic_DNA"/>
</dbReference>
<dbReference type="InterPro" id="IPR055170">
    <property type="entry name" value="GFO_IDH_MocA-like_dom"/>
</dbReference>
<name>A0A1Y5PRZ8_9SPHN</name>
<dbReference type="Pfam" id="PF22725">
    <property type="entry name" value="GFO_IDH_MocA_C3"/>
    <property type="match status" value="1"/>
</dbReference>
<dbReference type="InterPro" id="IPR036291">
    <property type="entry name" value="NAD(P)-bd_dom_sf"/>
</dbReference>
<accession>A0A1Y5PRZ8</accession>